<dbReference type="InterPro" id="IPR011009">
    <property type="entry name" value="Kinase-like_dom_sf"/>
</dbReference>
<comment type="catalytic activity">
    <reaction evidence="7">
        <text>L-threonyl-[protein] + ATP = O-phospho-L-threonyl-[protein] + ADP + H(+)</text>
        <dbReference type="Rhea" id="RHEA:46608"/>
        <dbReference type="Rhea" id="RHEA-COMP:11060"/>
        <dbReference type="Rhea" id="RHEA-COMP:11605"/>
        <dbReference type="ChEBI" id="CHEBI:15378"/>
        <dbReference type="ChEBI" id="CHEBI:30013"/>
        <dbReference type="ChEBI" id="CHEBI:30616"/>
        <dbReference type="ChEBI" id="CHEBI:61977"/>
        <dbReference type="ChEBI" id="CHEBI:456216"/>
        <dbReference type="EC" id="2.7.11.1"/>
    </reaction>
</comment>
<feature type="domain" description="Protein kinase" evidence="10">
    <location>
        <begin position="37"/>
        <end position="304"/>
    </location>
</feature>
<evidence type="ECO:0000259" key="10">
    <source>
        <dbReference type="PROSITE" id="PS50011"/>
    </source>
</evidence>
<evidence type="ECO:0000256" key="4">
    <source>
        <dbReference type="ARBA" id="ARBA00022741"/>
    </source>
</evidence>
<dbReference type="AlphaFoldDB" id="A0A7J7ITG4"/>
<organism evidence="11 12">
    <name type="scientific">Bugula neritina</name>
    <name type="common">Brown bryozoan</name>
    <name type="synonym">Sertularia neritina</name>
    <dbReference type="NCBI Taxonomy" id="10212"/>
    <lineage>
        <taxon>Eukaryota</taxon>
        <taxon>Metazoa</taxon>
        <taxon>Spiralia</taxon>
        <taxon>Lophotrochozoa</taxon>
        <taxon>Bryozoa</taxon>
        <taxon>Gymnolaemata</taxon>
        <taxon>Cheilostomatida</taxon>
        <taxon>Flustrina</taxon>
        <taxon>Buguloidea</taxon>
        <taxon>Bugulidae</taxon>
        <taxon>Bugula</taxon>
    </lineage>
</organism>
<dbReference type="GO" id="GO:0005737">
    <property type="term" value="C:cytoplasm"/>
    <property type="evidence" value="ECO:0007669"/>
    <property type="project" value="TreeGrafter"/>
</dbReference>
<dbReference type="PROSITE" id="PS00108">
    <property type="entry name" value="PROTEIN_KINASE_ST"/>
    <property type="match status" value="1"/>
</dbReference>
<dbReference type="SMART" id="SM00220">
    <property type="entry name" value="S_TKc"/>
    <property type="match status" value="1"/>
</dbReference>
<dbReference type="EMBL" id="VXIV02003424">
    <property type="protein sequence ID" value="KAF6017199.1"/>
    <property type="molecule type" value="Genomic_DNA"/>
</dbReference>
<evidence type="ECO:0000256" key="9">
    <source>
        <dbReference type="SAM" id="MobiDB-lite"/>
    </source>
</evidence>
<keyword evidence="6" id="KW-0067">ATP-binding</keyword>
<sequence length="582" mass="65686">MLSWQLGEDCFQSKKMSGSSNFLSDIGRKLFIGGRQLTIEKIIAEGGYGVVFLVRDGGGHKLALKRLYVNDIARLEECKLEIEILISLSGYPHVIKYVGSSINHLQNGVDEILILTQYYPVTCMQLQKEKGVFSQGQVMRIFCDMCEAVSVLHHCQVPIIHRDIKLENILMDHQYNSVLCDFGSATKKSYVKGKHNKTPRELEEEFHQHTTPTHRAPEIVDLYSDQSITTKIDIWALGVSLYRLCFNSLPFGESTLAIQNGHFNIPEDSVYSEAIHALIYYCLEVDPDQRPDIYQVSCVANQLCGKTYSAKRNINNSTAPSVTQVVNAMNVRQSQTIKRCPSPRVTVDRSEWVETTTVMPRERPKPGRQLQHASKISSNGSHYSGQGHRQPNSQGNPDILSKVAAQHHQRVNASNLISHQLPVSSVNPFGDDFGKYNLVSSHSTSTPHLTITQPPHHQPSVHQPISISPALKTLFWMCQDSQGLCWLHQTPRLPVILYFSMSKRLNMSVVIGDIRVIQLPCWAPGFPTDNLLNKLIPYRLIQKDTTQLLVVSNWMSLVAYHSILSIRIDIQRLQASECHFLK</sequence>
<accession>A0A7J7ITG4</accession>
<dbReference type="EC" id="2.7.11.1" evidence="1"/>
<dbReference type="OrthoDB" id="2018507at2759"/>
<evidence type="ECO:0000256" key="2">
    <source>
        <dbReference type="ARBA" id="ARBA00022527"/>
    </source>
</evidence>
<dbReference type="PANTHER" id="PTHR22967">
    <property type="entry name" value="SERINE/THREONINE PROTEIN KINASE"/>
    <property type="match status" value="1"/>
</dbReference>
<dbReference type="Proteomes" id="UP000593567">
    <property type="component" value="Unassembled WGS sequence"/>
</dbReference>
<dbReference type="GO" id="GO:0035612">
    <property type="term" value="F:AP-2 adaptor complex binding"/>
    <property type="evidence" value="ECO:0007669"/>
    <property type="project" value="TreeGrafter"/>
</dbReference>
<dbReference type="GO" id="GO:0045747">
    <property type="term" value="P:positive regulation of Notch signaling pathway"/>
    <property type="evidence" value="ECO:0007669"/>
    <property type="project" value="TreeGrafter"/>
</dbReference>
<dbReference type="Gene3D" id="1.10.510.10">
    <property type="entry name" value="Transferase(Phosphotransferase) domain 1"/>
    <property type="match status" value="1"/>
</dbReference>
<evidence type="ECO:0000256" key="7">
    <source>
        <dbReference type="ARBA" id="ARBA00047899"/>
    </source>
</evidence>
<dbReference type="Pfam" id="PF00069">
    <property type="entry name" value="Pkinase"/>
    <property type="match status" value="1"/>
</dbReference>
<dbReference type="SUPFAM" id="SSF56112">
    <property type="entry name" value="Protein kinase-like (PK-like)"/>
    <property type="match status" value="1"/>
</dbReference>
<dbReference type="GO" id="GO:0005524">
    <property type="term" value="F:ATP binding"/>
    <property type="evidence" value="ECO:0007669"/>
    <property type="project" value="UniProtKB-KW"/>
</dbReference>
<dbReference type="PANTHER" id="PTHR22967:SF57">
    <property type="entry name" value="AUXILIN, ISOFORM A-RELATED"/>
    <property type="match status" value="1"/>
</dbReference>
<proteinExistence type="predicted"/>
<reference evidence="11" key="1">
    <citation type="submission" date="2020-06" db="EMBL/GenBank/DDBJ databases">
        <title>Draft genome of Bugula neritina, a colonial animal packing powerful symbionts and potential medicines.</title>
        <authorList>
            <person name="Rayko M."/>
        </authorList>
    </citation>
    <scope>NUCLEOTIDE SEQUENCE [LARGE SCALE GENOMIC DNA]</scope>
    <source>
        <strain evidence="11">Kwan_BN1</strain>
    </source>
</reference>
<feature type="region of interest" description="Disordered" evidence="9">
    <location>
        <begin position="356"/>
        <end position="398"/>
    </location>
</feature>
<evidence type="ECO:0000256" key="8">
    <source>
        <dbReference type="ARBA" id="ARBA00048679"/>
    </source>
</evidence>
<keyword evidence="2" id="KW-0723">Serine/threonine-protein kinase</keyword>
<keyword evidence="5" id="KW-0418">Kinase</keyword>
<keyword evidence="3" id="KW-0808">Transferase</keyword>
<comment type="catalytic activity">
    <reaction evidence="8">
        <text>L-seryl-[protein] + ATP = O-phospho-L-seryl-[protein] + ADP + H(+)</text>
        <dbReference type="Rhea" id="RHEA:17989"/>
        <dbReference type="Rhea" id="RHEA-COMP:9863"/>
        <dbReference type="Rhea" id="RHEA-COMP:11604"/>
        <dbReference type="ChEBI" id="CHEBI:15378"/>
        <dbReference type="ChEBI" id="CHEBI:29999"/>
        <dbReference type="ChEBI" id="CHEBI:30616"/>
        <dbReference type="ChEBI" id="CHEBI:83421"/>
        <dbReference type="ChEBI" id="CHEBI:456216"/>
        <dbReference type="EC" id="2.7.11.1"/>
    </reaction>
</comment>
<feature type="compositionally biased region" description="Polar residues" evidence="9">
    <location>
        <begin position="371"/>
        <end position="396"/>
    </location>
</feature>
<evidence type="ECO:0000256" key="3">
    <source>
        <dbReference type="ARBA" id="ARBA00022679"/>
    </source>
</evidence>
<dbReference type="InterPro" id="IPR008271">
    <property type="entry name" value="Ser/Thr_kinase_AS"/>
</dbReference>
<protein>
    <recommendedName>
        <fullName evidence="1">non-specific serine/threonine protein kinase</fullName>
        <ecNumber evidence="1">2.7.11.1</ecNumber>
    </recommendedName>
</protein>
<keyword evidence="12" id="KW-1185">Reference proteome</keyword>
<dbReference type="GO" id="GO:0004674">
    <property type="term" value="F:protein serine/threonine kinase activity"/>
    <property type="evidence" value="ECO:0007669"/>
    <property type="project" value="UniProtKB-KW"/>
</dbReference>
<evidence type="ECO:0000256" key="6">
    <source>
        <dbReference type="ARBA" id="ARBA00022840"/>
    </source>
</evidence>
<comment type="caution">
    <text evidence="11">The sequence shown here is derived from an EMBL/GenBank/DDBJ whole genome shotgun (WGS) entry which is preliminary data.</text>
</comment>
<evidence type="ECO:0000256" key="5">
    <source>
        <dbReference type="ARBA" id="ARBA00022777"/>
    </source>
</evidence>
<name>A0A7J7ITG4_BUGNE</name>
<gene>
    <name evidence="11" type="ORF">EB796_024491</name>
</gene>
<keyword evidence="4" id="KW-0547">Nucleotide-binding</keyword>
<evidence type="ECO:0000313" key="11">
    <source>
        <dbReference type="EMBL" id="KAF6017199.1"/>
    </source>
</evidence>
<dbReference type="InterPro" id="IPR000719">
    <property type="entry name" value="Prot_kinase_dom"/>
</dbReference>
<evidence type="ECO:0000256" key="1">
    <source>
        <dbReference type="ARBA" id="ARBA00012513"/>
    </source>
</evidence>
<dbReference type="PROSITE" id="PS50011">
    <property type="entry name" value="PROTEIN_KINASE_DOM"/>
    <property type="match status" value="1"/>
</dbReference>
<evidence type="ECO:0000313" key="12">
    <source>
        <dbReference type="Proteomes" id="UP000593567"/>
    </source>
</evidence>
<dbReference type="GO" id="GO:2000369">
    <property type="term" value="P:regulation of clathrin-dependent endocytosis"/>
    <property type="evidence" value="ECO:0007669"/>
    <property type="project" value="TreeGrafter"/>
</dbReference>